<keyword evidence="1" id="KW-1133">Transmembrane helix</keyword>
<keyword evidence="3" id="KW-1185">Reference proteome</keyword>
<gene>
    <name evidence="2" type="ORF">AO384_0275</name>
</gene>
<dbReference type="EMBL" id="LXHC01000004">
    <property type="protein sequence ID" value="OAU98028.1"/>
    <property type="molecule type" value="Genomic_DNA"/>
</dbReference>
<dbReference type="AlphaFoldDB" id="A0A198UNE6"/>
<evidence type="ECO:0008006" key="4">
    <source>
        <dbReference type="Google" id="ProtNLM"/>
    </source>
</evidence>
<protein>
    <recommendedName>
        <fullName evidence="4">Preprotein translocase subunit SecA</fullName>
    </recommendedName>
</protein>
<feature type="transmembrane region" description="Helical" evidence="1">
    <location>
        <begin position="49"/>
        <end position="74"/>
    </location>
</feature>
<reference evidence="2 3" key="1">
    <citation type="journal article" date="2016" name="Genome Biol. Evol.">
        <title>Comparative Genomic Analyses of the Moraxella catarrhalis Serosensitive and Seroresistant Lineages Demonstrate Their Independent Evolution.</title>
        <authorList>
            <person name="Earl J.P."/>
            <person name="de Vries S.P."/>
            <person name="Ahmed A."/>
            <person name="Powell E."/>
            <person name="Schultz M.P."/>
            <person name="Hermans P.W."/>
            <person name="Hill D.J."/>
            <person name="Zhou Z."/>
            <person name="Constantinidou C.I."/>
            <person name="Hu F.Z."/>
            <person name="Bootsma H.J."/>
            <person name="Ehrlich G.D."/>
        </authorList>
    </citation>
    <scope>NUCLEOTIDE SEQUENCE [LARGE SCALE GENOMIC DNA]</scope>
    <source>
        <strain evidence="2 3">Z7542</strain>
    </source>
</reference>
<proteinExistence type="predicted"/>
<dbReference type="PATRIC" id="fig|480.237.peg.941"/>
<keyword evidence="1" id="KW-0812">Transmembrane</keyword>
<dbReference type="RefSeq" id="WP_196759160.1">
    <property type="nucleotide sequence ID" value="NZ_LXHB01000102.1"/>
</dbReference>
<evidence type="ECO:0000256" key="1">
    <source>
        <dbReference type="SAM" id="Phobius"/>
    </source>
</evidence>
<keyword evidence="1" id="KW-0472">Membrane</keyword>
<accession>A0A198UNE6</accession>
<organism evidence="2 3">
    <name type="scientific">Moraxella catarrhalis</name>
    <name type="common">Branhamella catarrhalis</name>
    <dbReference type="NCBI Taxonomy" id="480"/>
    <lineage>
        <taxon>Bacteria</taxon>
        <taxon>Pseudomonadati</taxon>
        <taxon>Pseudomonadota</taxon>
        <taxon>Gammaproteobacteria</taxon>
        <taxon>Moraxellales</taxon>
        <taxon>Moraxellaceae</taxon>
        <taxon>Moraxella</taxon>
    </lineage>
</organism>
<dbReference type="Proteomes" id="UP000078228">
    <property type="component" value="Unassembled WGS sequence"/>
</dbReference>
<name>A0A198UNE6_MORCA</name>
<comment type="caution">
    <text evidence="2">The sequence shown here is derived from an EMBL/GenBank/DDBJ whole genome shotgun (WGS) entry which is preliminary data.</text>
</comment>
<evidence type="ECO:0000313" key="3">
    <source>
        <dbReference type="Proteomes" id="UP000078228"/>
    </source>
</evidence>
<feature type="transmembrane region" description="Helical" evidence="1">
    <location>
        <begin position="125"/>
        <end position="143"/>
    </location>
</feature>
<sequence length="368" mass="41650">MKAPPNNSKDFEAFGTPQQADLPNDVIPFYGTQKHSDHPPSRLKLGYDIVMLILLLIDLMLISVDSILMGGFAISVANWLNLSASLADYQTNHHLTVSAIGGFFTLFWAADLLIRWGLAIYQKTYYRWFFFPFVHWYEVLGVFPDLRALRLLRAAVIIRRLHRLGIQVIPRRWVDSAKFYYHILLEELSDRVILTAIDNFRAQIARDGSGGGKVVHQTIERNRAQIELALLTLLCNELTPRLQSTLLASQGEKLAIDIGQAVEKALNDTPELRKYLKLIPIAGGMIESQIHTIGNQIGQNVTTAINQHLFDDRTLDHLMSSVAHGVAQVDTSRPEVQTLIAEIVDEVLNSFEDQVKTQQWKHKQQLPI</sequence>
<feature type="transmembrane region" description="Helical" evidence="1">
    <location>
        <begin position="94"/>
        <end position="113"/>
    </location>
</feature>
<evidence type="ECO:0000313" key="2">
    <source>
        <dbReference type="EMBL" id="OAU98028.1"/>
    </source>
</evidence>